<reference evidence="2" key="1">
    <citation type="journal article" date="2015" name="Nature">
        <title>Complex archaea that bridge the gap between prokaryotes and eukaryotes.</title>
        <authorList>
            <person name="Spang A."/>
            <person name="Saw J.H."/>
            <person name="Jorgensen S.L."/>
            <person name="Zaremba-Niedzwiedzka K."/>
            <person name="Martijn J."/>
            <person name="Lind A.E."/>
            <person name="van Eijk R."/>
            <person name="Schleper C."/>
            <person name="Guy L."/>
            <person name="Ettema T.J."/>
        </authorList>
    </citation>
    <scope>NUCLEOTIDE SEQUENCE</scope>
</reference>
<dbReference type="Gene3D" id="3.40.50.300">
    <property type="entry name" value="P-loop containing nucleotide triphosphate hydrolases"/>
    <property type="match status" value="1"/>
</dbReference>
<keyword evidence="1" id="KW-0175">Coiled coil</keyword>
<evidence type="ECO:0000256" key="1">
    <source>
        <dbReference type="SAM" id="Coils"/>
    </source>
</evidence>
<dbReference type="InterPro" id="IPR027417">
    <property type="entry name" value="P-loop_NTPase"/>
</dbReference>
<gene>
    <name evidence="2" type="ORF">LCGC14_2537760</name>
</gene>
<evidence type="ECO:0008006" key="3">
    <source>
        <dbReference type="Google" id="ProtNLM"/>
    </source>
</evidence>
<dbReference type="EMBL" id="LAZR01041342">
    <property type="protein sequence ID" value="KKL12238.1"/>
    <property type="molecule type" value="Genomic_DNA"/>
</dbReference>
<protein>
    <recommendedName>
        <fullName evidence="3">Helicase HerA-like C-terminal domain-containing protein</fullName>
    </recommendedName>
</protein>
<dbReference type="InterPro" id="IPR008571">
    <property type="entry name" value="HerA-like"/>
</dbReference>
<evidence type="ECO:0000313" key="2">
    <source>
        <dbReference type="EMBL" id="KKL12238.1"/>
    </source>
</evidence>
<feature type="coiled-coil region" evidence="1">
    <location>
        <begin position="264"/>
        <end position="386"/>
    </location>
</feature>
<dbReference type="PANTHER" id="PTHR42957">
    <property type="entry name" value="HELICASE MJ1565-RELATED"/>
    <property type="match status" value="1"/>
</dbReference>
<dbReference type="PANTHER" id="PTHR42957:SF1">
    <property type="entry name" value="HELICASE MJ1565-RELATED"/>
    <property type="match status" value="1"/>
</dbReference>
<organism evidence="2">
    <name type="scientific">marine sediment metagenome</name>
    <dbReference type="NCBI Taxonomy" id="412755"/>
    <lineage>
        <taxon>unclassified sequences</taxon>
        <taxon>metagenomes</taxon>
        <taxon>ecological metagenomes</taxon>
    </lineage>
</organism>
<feature type="non-terminal residue" evidence="2">
    <location>
        <position position="1"/>
    </location>
</feature>
<sequence>DRHGEYGSLKVASEDLGEGDSEFVDRIIEFSDLKKNRGGDIDIEYLFSLSAADLVAPNLCTIVNLNGMSLEVQEMIAGKLLKKLYDASTTRKIPPFYLFLDEAHLFAGKKQTETCDVVKLFAQEGRKFGANIIIGTQRPQLLDTTIRAQAGTWVVHNLSDIRDIGITISSAEDLSSENKSDISGLDKGESIVCGEAAKGIPLFVKVRKRKTKHGGIGFNPLDFLSEQTVEELQKRKNRILGGKSADELETGKSVYQEMMEPKSSGEYLDEIASLKVRIKDLEDEVSRLKKKVVHIKEGKNIPLIGTDEVVQELQTEIEVWKEKYKYIKEMAEKGEGDMVPFTEDSGALLDLNNRLIEKEAQLKKYKSKYDDALILAEKTLAELKKKGK</sequence>
<dbReference type="SUPFAM" id="SSF52540">
    <property type="entry name" value="P-loop containing nucleoside triphosphate hydrolases"/>
    <property type="match status" value="1"/>
</dbReference>
<proteinExistence type="predicted"/>
<accession>A0A0F9DJP3</accession>
<name>A0A0F9DJP3_9ZZZZ</name>
<dbReference type="AlphaFoldDB" id="A0A0F9DJP3"/>
<comment type="caution">
    <text evidence="2">The sequence shown here is derived from an EMBL/GenBank/DDBJ whole genome shotgun (WGS) entry which is preliminary data.</text>
</comment>